<proteinExistence type="inferred from homology"/>
<dbReference type="InterPro" id="IPR010334">
    <property type="entry name" value="Dcp1"/>
</dbReference>
<protein>
    <submittedName>
        <fullName evidence="5">Uncharacterized protein</fullName>
    </submittedName>
</protein>
<dbReference type="AlphaFoldDB" id="A0A0C3RX32"/>
<feature type="region of interest" description="Disordered" evidence="4">
    <location>
        <begin position="222"/>
        <end position="264"/>
    </location>
</feature>
<dbReference type="Gene3D" id="2.30.29.30">
    <property type="entry name" value="Pleckstrin-homology domain (PH domain)/Phosphotyrosine-binding domain (PTB)"/>
    <property type="match status" value="1"/>
</dbReference>
<evidence type="ECO:0000313" key="5">
    <source>
        <dbReference type="EMBL" id="KIP06286.1"/>
    </source>
</evidence>
<feature type="compositionally biased region" description="Gly residues" evidence="4">
    <location>
        <begin position="640"/>
        <end position="649"/>
    </location>
</feature>
<feature type="region of interest" description="Disordered" evidence="4">
    <location>
        <begin position="593"/>
        <end position="687"/>
    </location>
</feature>
<dbReference type="GO" id="GO:0008047">
    <property type="term" value="F:enzyme activator activity"/>
    <property type="evidence" value="ECO:0007669"/>
    <property type="project" value="InterPro"/>
</dbReference>
<organism evidence="5 6">
    <name type="scientific">Phlebiopsis gigantea (strain 11061_1 CR5-6)</name>
    <name type="common">White-rot fungus</name>
    <name type="synonym">Peniophora gigantea</name>
    <dbReference type="NCBI Taxonomy" id="745531"/>
    <lineage>
        <taxon>Eukaryota</taxon>
        <taxon>Fungi</taxon>
        <taxon>Dikarya</taxon>
        <taxon>Basidiomycota</taxon>
        <taxon>Agaricomycotina</taxon>
        <taxon>Agaricomycetes</taxon>
        <taxon>Polyporales</taxon>
        <taxon>Phanerochaetaceae</taxon>
        <taxon>Phlebiopsis</taxon>
    </lineage>
</organism>
<dbReference type="Pfam" id="PF06058">
    <property type="entry name" value="DCP1"/>
    <property type="match status" value="1"/>
</dbReference>
<keyword evidence="6" id="KW-1185">Reference proteome</keyword>
<evidence type="ECO:0000256" key="2">
    <source>
        <dbReference type="ARBA" id="ARBA00008778"/>
    </source>
</evidence>
<feature type="compositionally biased region" description="Basic and acidic residues" evidence="4">
    <location>
        <begin position="620"/>
        <end position="630"/>
    </location>
</feature>
<feature type="compositionally biased region" description="Low complexity" evidence="4">
    <location>
        <begin position="222"/>
        <end position="231"/>
    </location>
</feature>
<comment type="subcellular location">
    <subcellularLocation>
        <location evidence="1">Cytoplasm</location>
    </subcellularLocation>
</comment>
<gene>
    <name evidence="5" type="ORF">PHLGIDRAFT_36001</name>
</gene>
<sequence>MPPRRPRSTSNVSASNTNIARAPTASPQLKKQFALAQDSIYQNNLNVIKRRDPSVVSILDQFSHICLYNFNGKTGKWVREGYEGSIFIVEHRDAPNYSFFILNRLGTGDYCRRIYPEDDVEILGNYLMYRYYPDFTEKRLAMNLPYPLPPQFRPMFDHEFAKDHSLPEEQEPAAESDPPQPYRAKKGTSITLGIWQFPQVDRVENLKDVMLRLREYVKHGQPYPDQYRYGPGRPPPPHPPHGQPDINGAPTANGKPQVYGQNVRPGTVMNASQTQIYAEANAADGVSEVDKLFAKLQPSPTTTTMAAASAAAAPSSGSVQNWFAALTGQDQVQPSASVSPAITPAQSARPASQATPTRGLALLDSIFASVSHPADVHSTPTQIFSSQPVQPRRRLPPQPEQIQIVSPKPQSSALPQILTQNVISTLLGLGPASASSRASSAALSSNSSHRSANKRYEGDNELSGDDVDLSATATAALDAAQLHLGVPPAVQGDVTPRAPPRGIGAASPMPNGDPAVLSLGALMGGAPAAAAPNSREATPNRHPTAASAGQRAATLVPFTADSELWPYRDAPRAAAEQEADVVELDFSDTRALSDPSLFREKQVRQGEREKGEGRRRKSRKERERERKEAIEQSWDDPTQGGPGSGGGGLPLSLAALMQAAQNGHDAPSAKGSVSEHSAVQTNGAAERPADVAREALLDALAAHPKTPARDLSRKQFVQEVLSLIYTDSGFVDRLYEAYTGPARFVSVVVFAVVDPAHPAAIEPPLSRAHPPPLSMCCVLMLIPAFPTMGWFGDDSYNEYQNTEPHEAKLSHELIAAAASYEAAKAYEKHVEANGQPDSHAQAKEILAGLAGAIIDREVESRGLDFLDKEKAKRHAREQLESEYDNRYAN</sequence>
<feature type="region of interest" description="Disordered" evidence="4">
    <location>
        <begin position="376"/>
        <end position="399"/>
    </location>
</feature>
<feature type="region of interest" description="Disordered" evidence="4">
    <location>
        <begin position="867"/>
        <end position="889"/>
    </location>
</feature>
<keyword evidence="3" id="KW-0963">Cytoplasm</keyword>
<dbReference type="EMBL" id="KN840521">
    <property type="protein sequence ID" value="KIP06286.1"/>
    <property type="molecule type" value="Genomic_DNA"/>
</dbReference>
<feature type="region of interest" description="Disordered" evidence="4">
    <location>
        <begin position="1"/>
        <end position="21"/>
    </location>
</feature>
<evidence type="ECO:0000313" key="6">
    <source>
        <dbReference type="Proteomes" id="UP000053257"/>
    </source>
</evidence>
<accession>A0A0C3RX32</accession>
<dbReference type="PANTHER" id="PTHR37450">
    <property type="entry name" value="CIPC PROTEIN"/>
    <property type="match status" value="1"/>
</dbReference>
<feature type="region of interest" description="Disordered" evidence="4">
    <location>
        <begin position="488"/>
        <end position="511"/>
    </location>
</feature>
<feature type="region of interest" description="Disordered" evidence="4">
    <location>
        <begin position="440"/>
        <end position="465"/>
    </location>
</feature>
<dbReference type="GO" id="GO:0005737">
    <property type="term" value="C:cytoplasm"/>
    <property type="evidence" value="ECO:0007669"/>
    <property type="project" value="UniProtKB-SubCell"/>
</dbReference>
<evidence type="ECO:0000256" key="4">
    <source>
        <dbReference type="SAM" id="MobiDB-lite"/>
    </source>
</evidence>
<feature type="compositionally biased region" description="Polar residues" evidence="4">
    <location>
        <begin position="674"/>
        <end position="683"/>
    </location>
</feature>
<comment type="similarity">
    <text evidence="2">Belongs to the DCP1 family.</text>
</comment>
<dbReference type="HOGENOM" id="CLU_013362_0_0_1"/>
<dbReference type="CDD" id="cd09804">
    <property type="entry name" value="Dcp1"/>
    <property type="match status" value="1"/>
</dbReference>
<dbReference type="PANTHER" id="PTHR37450:SF1">
    <property type="entry name" value="CIPC PROTEIN"/>
    <property type="match status" value="1"/>
</dbReference>
<evidence type="ECO:0000256" key="3">
    <source>
        <dbReference type="ARBA" id="ARBA00022490"/>
    </source>
</evidence>
<dbReference type="Pfam" id="PF12585">
    <property type="entry name" value="DUF3759"/>
    <property type="match status" value="1"/>
</dbReference>
<dbReference type="InterPro" id="IPR022234">
    <property type="entry name" value="DUF3759"/>
</dbReference>
<feature type="compositionally biased region" description="Polar residues" evidence="4">
    <location>
        <begin position="8"/>
        <end position="21"/>
    </location>
</feature>
<feature type="compositionally biased region" description="Pro residues" evidence="4">
    <location>
        <begin position="232"/>
        <end position="242"/>
    </location>
</feature>
<reference evidence="5 6" key="1">
    <citation type="journal article" date="2014" name="PLoS Genet.">
        <title>Analysis of the Phlebiopsis gigantea genome, transcriptome and secretome provides insight into its pioneer colonization strategies of wood.</title>
        <authorList>
            <person name="Hori C."/>
            <person name="Ishida T."/>
            <person name="Igarashi K."/>
            <person name="Samejima M."/>
            <person name="Suzuki H."/>
            <person name="Master E."/>
            <person name="Ferreira P."/>
            <person name="Ruiz-Duenas F.J."/>
            <person name="Held B."/>
            <person name="Canessa P."/>
            <person name="Larrondo L.F."/>
            <person name="Schmoll M."/>
            <person name="Druzhinina I.S."/>
            <person name="Kubicek C.P."/>
            <person name="Gaskell J.A."/>
            <person name="Kersten P."/>
            <person name="St John F."/>
            <person name="Glasner J."/>
            <person name="Sabat G."/>
            <person name="Splinter BonDurant S."/>
            <person name="Syed K."/>
            <person name="Yadav J."/>
            <person name="Mgbeahuruike A.C."/>
            <person name="Kovalchuk A."/>
            <person name="Asiegbu F.O."/>
            <person name="Lackner G."/>
            <person name="Hoffmeister D."/>
            <person name="Rencoret J."/>
            <person name="Gutierrez A."/>
            <person name="Sun H."/>
            <person name="Lindquist E."/>
            <person name="Barry K."/>
            <person name="Riley R."/>
            <person name="Grigoriev I.V."/>
            <person name="Henrissat B."/>
            <person name="Kues U."/>
            <person name="Berka R.M."/>
            <person name="Martinez A.T."/>
            <person name="Covert S.F."/>
            <person name="Blanchette R.A."/>
            <person name="Cullen D."/>
        </authorList>
    </citation>
    <scope>NUCLEOTIDE SEQUENCE [LARGE SCALE GENOMIC DNA]</scope>
    <source>
        <strain evidence="5 6">11061_1 CR5-6</strain>
    </source>
</reference>
<feature type="compositionally biased region" description="Basic and acidic residues" evidence="4">
    <location>
        <begin position="597"/>
        <end position="612"/>
    </location>
</feature>
<dbReference type="STRING" id="745531.A0A0C3RX32"/>
<dbReference type="SUPFAM" id="SSF50729">
    <property type="entry name" value="PH domain-like"/>
    <property type="match status" value="1"/>
</dbReference>
<evidence type="ECO:0000256" key="1">
    <source>
        <dbReference type="ARBA" id="ARBA00004496"/>
    </source>
</evidence>
<feature type="region of interest" description="Disordered" evidence="4">
    <location>
        <begin position="164"/>
        <end position="185"/>
    </location>
</feature>
<dbReference type="Proteomes" id="UP000053257">
    <property type="component" value="Unassembled WGS sequence"/>
</dbReference>
<name>A0A0C3RX32_PHLG1</name>
<dbReference type="GO" id="GO:0000290">
    <property type="term" value="P:deadenylation-dependent decapping of nuclear-transcribed mRNA"/>
    <property type="evidence" value="ECO:0007669"/>
    <property type="project" value="InterPro"/>
</dbReference>
<dbReference type="InterPro" id="IPR011993">
    <property type="entry name" value="PH-like_dom_sf"/>
</dbReference>
<feature type="region of interest" description="Disordered" evidence="4">
    <location>
        <begin position="526"/>
        <end position="553"/>
    </location>
</feature>
<dbReference type="OrthoDB" id="440673at2759"/>
<feature type="compositionally biased region" description="Low complexity" evidence="4">
    <location>
        <begin position="440"/>
        <end position="450"/>
    </location>
</feature>